<dbReference type="OrthoDB" id="10371688at2759"/>
<dbReference type="Proteomes" id="UP000002499">
    <property type="component" value="Unassembled WGS sequence"/>
</dbReference>
<feature type="compositionally biased region" description="Basic and acidic residues" evidence="1">
    <location>
        <begin position="26"/>
        <end position="39"/>
    </location>
</feature>
<dbReference type="GeneID" id="19251211"/>
<accession>E9EAK2</accession>
<organism evidence="3">
    <name type="scientific">Metarhizium acridum (strain CQMa 102)</name>
    <dbReference type="NCBI Taxonomy" id="655827"/>
    <lineage>
        <taxon>Eukaryota</taxon>
        <taxon>Fungi</taxon>
        <taxon>Dikarya</taxon>
        <taxon>Ascomycota</taxon>
        <taxon>Pezizomycotina</taxon>
        <taxon>Sordariomycetes</taxon>
        <taxon>Hypocreomycetidae</taxon>
        <taxon>Hypocreales</taxon>
        <taxon>Clavicipitaceae</taxon>
        <taxon>Metarhizium</taxon>
    </lineage>
</organism>
<gene>
    <name evidence="2" type="ORF">MAC_06900</name>
</gene>
<protein>
    <submittedName>
        <fullName evidence="2">Uncharacterized protein</fullName>
    </submittedName>
</protein>
<evidence type="ECO:0000313" key="3">
    <source>
        <dbReference type="Proteomes" id="UP000002499"/>
    </source>
</evidence>
<feature type="compositionally biased region" description="Basic and acidic residues" evidence="1">
    <location>
        <begin position="190"/>
        <end position="199"/>
    </location>
</feature>
<feature type="region of interest" description="Disordered" evidence="1">
    <location>
        <begin position="79"/>
        <end position="218"/>
    </location>
</feature>
<feature type="compositionally biased region" description="Low complexity" evidence="1">
    <location>
        <begin position="117"/>
        <end position="138"/>
    </location>
</feature>
<evidence type="ECO:0000313" key="2">
    <source>
        <dbReference type="EMBL" id="EFY87002.1"/>
    </source>
</evidence>
<dbReference type="KEGG" id="maw:19251211"/>
<reference evidence="2 3" key="1">
    <citation type="journal article" date="2011" name="PLoS Genet.">
        <title>Genome sequencing and comparative transcriptomics of the model entomopathogenic fungi Metarhizium anisopliae and M. acridum.</title>
        <authorList>
            <person name="Gao Q."/>
            <person name="Jin K."/>
            <person name="Ying S.H."/>
            <person name="Zhang Y."/>
            <person name="Xiao G."/>
            <person name="Shang Y."/>
            <person name="Duan Z."/>
            <person name="Hu X."/>
            <person name="Xie X.Q."/>
            <person name="Zhou G."/>
            <person name="Peng G."/>
            <person name="Luo Z."/>
            <person name="Huang W."/>
            <person name="Wang B."/>
            <person name="Fang W."/>
            <person name="Wang S."/>
            <person name="Zhong Y."/>
            <person name="Ma L.J."/>
            <person name="St Leger R.J."/>
            <person name="Zhao G.P."/>
            <person name="Pei Y."/>
            <person name="Feng M.G."/>
            <person name="Xia Y."/>
            <person name="Wang C."/>
        </authorList>
    </citation>
    <scope>NUCLEOTIDE SEQUENCE [LARGE SCALE GENOMIC DNA]</scope>
    <source>
        <strain evidence="2 3">CQMa 102</strain>
    </source>
</reference>
<feature type="compositionally biased region" description="Low complexity" evidence="1">
    <location>
        <begin position="164"/>
        <end position="173"/>
    </location>
</feature>
<dbReference type="AlphaFoldDB" id="E9EAK2"/>
<dbReference type="EMBL" id="GL698534">
    <property type="protein sequence ID" value="EFY87002.1"/>
    <property type="molecule type" value="Genomic_DNA"/>
</dbReference>
<evidence type="ECO:0000256" key="1">
    <source>
        <dbReference type="SAM" id="MobiDB-lite"/>
    </source>
</evidence>
<dbReference type="eggNOG" id="ENOG502T66B">
    <property type="taxonomic scope" value="Eukaryota"/>
</dbReference>
<keyword evidence="3" id="KW-1185">Reference proteome</keyword>
<dbReference type="HOGENOM" id="CLU_1019692_0_0_1"/>
<name>E9EAK2_METAQ</name>
<feature type="region of interest" description="Disordered" evidence="1">
    <location>
        <begin position="1"/>
        <end position="40"/>
    </location>
</feature>
<proteinExistence type="predicted"/>
<dbReference type="InParanoid" id="E9EAK2"/>
<sequence>MDSGRGPRGTASDEDYEDGLYTDYSHSGEHEHEHEHDRYPYGIRRYLYDPQTPLHRLHLASFSDSEQYALVPGQMPSWRVQDGVESTHPLRRRRPSRAGGHRDGRGRRRRQSTSTILSSPSRLPSVSASSRSPSLVSLHPAPTSVPAAGSSGPDSREPPSSHQTTTATTTTTTPASCQPPPENAAADRPTGPEHDENHHALGHGDGPVPDGPDMSTSAATTDRQAAIWGHHHIIPDSGPFVIEGCGPYTLDTPDWDRDAAGIEYWTLDMIDAEFEAFEKEDDAAQ</sequence>